<dbReference type="GO" id="GO:0008168">
    <property type="term" value="F:methyltransferase activity"/>
    <property type="evidence" value="ECO:0007669"/>
    <property type="project" value="UniProtKB-KW"/>
</dbReference>
<evidence type="ECO:0000256" key="1">
    <source>
        <dbReference type="SAM" id="MobiDB-lite"/>
    </source>
</evidence>
<dbReference type="RefSeq" id="WP_253768342.1">
    <property type="nucleotide sequence ID" value="NZ_BAAAVE010000028.1"/>
</dbReference>
<gene>
    <name evidence="3" type="ORF">HD595_002296</name>
</gene>
<evidence type="ECO:0000259" key="2">
    <source>
        <dbReference type="Pfam" id="PF18096"/>
    </source>
</evidence>
<keyword evidence="4" id="KW-1185">Reference proteome</keyword>
<organism evidence="3 4">
    <name type="scientific">Nonomuraea roseoviolacea subsp. carminata</name>
    <dbReference type="NCBI Taxonomy" id="160689"/>
    <lineage>
        <taxon>Bacteria</taxon>
        <taxon>Bacillati</taxon>
        <taxon>Actinomycetota</taxon>
        <taxon>Actinomycetes</taxon>
        <taxon>Streptosporangiales</taxon>
        <taxon>Streptosporangiaceae</taxon>
        <taxon>Nonomuraea</taxon>
    </lineage>
</organism>
<dbReference type="EMBL" id="JAMZEC010000001">
    <property type="protein sequence ID" value="MCP2346174.1"/>
    <property type="molecule type" value="Genomic_DNA"/>
</dbReference>
<evidence type="ECO:0000313" key="3">
    <source>
        <dbReference type="EMBL" id="MCP2346174.1"/>
    </source>
</evidence>
<dbReference type="InterPro" id="IPR029063">
    <property type="entry name" value="SAM-dependent_MTases_sf"/>
</dbReference>
<protein>
    <submittedName>
        <fullName evidence="3">SAM-dependent methyltransferase</fullName>
    </submittedName>
</protein>
<dbReference type="PANTHER" id="PTHR14741:SF32">
    <property type="entry name" value="TRIMETHYLGUANOSINE SYNTHASE"/>
    <property type="match status" value="1"/>
</dbReference>
<name>A0ABT1JZF3_9ACTN</name>
<feature type="compositionally biased region" description="Gly residues" evidence="1">
    <location>
        <begin position="135"/>
        <end position="154"/>
    </location>
</feature>
<dbReference type="Pfam" id="PF18096">
    <property type="entry name" value="Thump_like"/>
    <property type="match status" value="1"/>
</dbReference>
<keyword evidence="3" id="KW-0489">Methyltransferase</keyword>
<accession>A0ABT1JZF3</accession>
<dbReference type="Proteomes" id="UP001320766">
    <property type="component" value="Unassembled WGS sequence"/>
</dbReference>
<feature type="domain" description="THUMP-like" evidence="2">
    <location>
        <begin position="385"/>
        <end position="456"/>
    </location>
</feature>
<dbReference type="Gene3D" id="3.40.50.150">
    <property type="entry name" value="Vaccinia Virus protein VP39"/>
    <property type="match status" value="1"/>
</dbReference>
<dbReference type="Pfam" id="PF09445">
    <property type="entry name" value="Methyltransf_15"/>
    <property type="match status" value="1"/>
</dbReference>
<feature type="region of interest" description="Disordered" evidence="1">
    <location>
        <begin position="102"/>
        <end position="169"/>
    </location>
</feature>
<feature type="compositionally biased region" description="Low complexity" evidence="1">
    <location>
        <begin position="102"/>
        <end position="113"/>
    </location>
</feature>
<reference evidence="3 4" key="1">
    <citation type="submission" date="2022-06" db="EMBL/GenBank/DDBJ databases">
        <title>Sequencing the genomes of 1000 actinobacteria strains.</title>
        <authorList>
            <person name="Klenk H.-P."/>
        </authorList>
    </citation>
    <scope>NUCLEOTIDE SEQUENCE [LARGE SCALE GENOMIC DNA]</scope>
    <source>
        <strain evidence="3 4">DSM 44170</strain>
    </source>
</reference>
<proteinExistence type="predicted"/>
<evidence type="ECO:0000313" key="4">
    <source>
        <dbReference type="Proteomes" id="UP001320766"/>
    </source>
</evidence>
<dbReference type="InterPro" id="IPR041497">
    <property type="entry name" value="Thump-like"/>
</dbReference>
<sequence>MDLDAFTELLTPRGQRALAEAVELRDADPVVAATSLRRTYDAALASAALTQARLRERARAKFGADAELMYFTPHGLEQATRAEVAAHRAARLLAACALEPASPSASSPSSGVPSPDPRSPGRASRGPRGEALGEAGAGMGEGARQGDPGSGEGAHLGADPDSDEGPRVVDVCCGSGGDLLALARAGCVVDAVDTDPLTVAVARANAEAFGLAGRVTVRVADAASVSPEDYDVLFADPARRTSRGRTFDPMAYSPPWPVVLDLLARAPRACLKVAPGIPYEFIPEGAEAEWVSYKGEVKEASLWTSPGREAGLVRLATLLPGGHVLRDTGAVAPTGPLGRYVYEPDGAAIRAHLVGEVAELVGGRLPDPMIAYITGDEPVDTPWAARYEVEEALPFSLKRLRAALRDRKIGNVTIKKRASAVDIERLRSDLRLSGTESAVVILTRIMDKPTALICRPGSSARPA</sequence>
<dbReference type="GO" id="GO:0032259">
    <property type="term" value="P:methylation"/>
    <property type="evidence" value="ECO:0007669"/>
    <property type="project" value="UniProtKB-KW"/>
</dbReference>
<feature type="compositionally biased region" description="Low complexity" evidence="1">
    <location>
        <begin position="120"/>
        <end position="134"/>
    </location>
</feature>
<dbReference type="SUPFAM" id="SSF53335">
    <property type="entry name" value="S-adenosyl-L-methionine-dependent methyltransferases"/>
    <property type="match status" value="1"/>
</dbReference>
<comment type="caution">
    <text evidence="3">The sequence shown here is derived from an EMBL/GenBank/DDBJ whole genome shotgun (WGS) entry which is preliminary data.</text>
</comment>
<dbReference type="CDD" id="cd02440">
    <property type="entry name" value="AdoMet_MTases"/>
    <property type="match status" value="1"/>
</dbReference>
<dbReference type="InterPro" id="IPR019012">
    <property type="entry name" value="RNA_cap_Gua-N2-MeTrfase"/>
</dbReference>
<keyword evidence="3" id="KW-0808">Transferase</keyword>
<dbReference type="PANTHER" id="PTHR14741">
    <property type="entry name" value="S-ADENOSYLMETHIONINE-DEPENDENT METHYLTRANSFERASE RELATED"/>
    <property type="match status" value="1"/>
</dbReference>